<organism evidence="2">
    <name type="scientific">Fagus sylvatica</name>
    <name type="common">Beechnut</name>
    <dbReference type="NCBI Taxonomy" id="28930"/>
    <lineage>
        <taxon>Eukaryota</taxon>
        <taxon>Viridiplantae</taxon>
        <taxon>Streptophyta</taxon>
        <taxon>Embryophyta</taxon>
        <taxon>Tracheophyta</taxon>
        <taxon>Spermatophyta</taxon>
        <taxon>Magnoliopsida</taxon>
        <taxon>eudicotyledons</taxon>
        <taxon>Gunneridae</taxon>
        <taxon>Pentapetalae</taxon>
        <taxon>rosids</taxon>
        <taxon>fabids</taxon>
        <taxon>Fagales</taxon>
        <taxon>Fagaceae</taxon>
        <taxon>Fagus</taxon>
    </lineage>
</organism>
<dbReference type="AlphaFoldDB" id="A0A2N9ESQ9"/>
<name>A0A2N9ESQ9_FAGSY</name>
<evidence type="ECO:0000256" key="1">
    <source>
        <dbReference type="SAM" id="MobiDB-lite"/>
    </source>
</evidence>
<feature type="region of interest" description="Disordered" evidence="1">
    <location>
        <begin position="493"/>
        <end position="528"/>
    </location>
</feature>
<feature type="compositionally biased region" description="Polar residues" evidence="1">
    <location>
        <begin position="597"/>
        <end position="611"/>
    </location>
</feature>
<sequence length="907" mass="98186">MASSSTIPLASSIPPPTIGEHSQTLTTGPILPCLSPMASSSTIPLASSIPPPTIGEHSQTLTTGPMASTEAVADVPVASPSSLDEVSDPREGFVFPLIMEDQAWVPCLDEISDLLIQRGDIQPVPIDFEFPCNASKDWSHWVDLEILDHEFWGNLLRVGVHWSIMISRSCGEFSPSAIELSAEEEKIAEALRRHSSTRVTGWPALFLHHKDIPVLRAAFIVYWLYRFPDFQDNLLLVYRWVGLKTRDHDLISSLDFEENVSLRPYGEDYSGFSCISILSRVRKQFGLDQEVPGSLQESVPSSPSLAPFIKSCVFAYWEGKVNRIMIPSGHRFGFNTASMNAYWQRLARAMVGYVKSGRGNKAPISNHYKLQISSPCFSLPSQSAIAYGNSQKLGFAEWDETRSGWIVYTTHFPEDSALEKSFKKWARFPKKASSKKTKEGKKRGSAAPMPELEKKSATTPSKIVIESSIAPIKAKGVVIGSSKRKSAVVPPLEGVEKQAASSKVGKKSVALRPPKDQRKPATSSSFPEDEQPFVVLAHSSPKKKKFVAMHKSGEPSVVVVVVVEDFDVTTDGISSSFSDRDNPLATTTDQDEDMGRSSESNFEANVGSTKGSHSIASDSLFDVALGSMNEEQMASMGFATDGDDMLEAIELNVKSANLIGHNLAIVTHTSHTFEYGRDDGDAVDSDEMPLSFSAPQMTLTSGIASSGVPMAYVVEGVSLFGATPRFGSIPVGGIIIPASYITGEVPLVEELPTASEVLMLEKIHTQGFVGNEFAADLGVAQEVCSNIDSAVGTGDTTHMLKEDADAGTSDEIVVTSQLSRPTPKLFAKHGNFVAKFKLGAGFGGLMLSLLSNVLAAMSRSNLGSVTKITLLQDSLAVLTTYQEEMMSTGVIVPELEHSRSLFDSLIN</sequence>
<gene>
    <name evidence="2" type="ORF">FSB_LOCUS5592</name>
</gene>
<dbReference type="EMBL" id="OIVN01000290">
    <property type="protein sequence ID" value="SPC77710.1"/>
    <property type="molecule type" value="Genomic_DNA"/>
</dbReference>
<reference evidence="2" key="1">
    <citation type="submission" date="2018-02" db="EMBL/GenBank/DDBJ databases">
        <authorList>
            <person name="Cohen D.B."/>
            <person name="Kent A.D."/>
        </authorList>
    </citation>
    <scope>NUCLEOTIDE SEQUENCE</scope>
</reference>
<evidence type="ECO:0000313" key="2">
    <source>
        <dbReference type="EMBL" id="SPC77710.1"/>
    </source>
</evidence>
<feature type="region of interest" description="Disordered" evidence="1">
    <location>
        <begin position="42"/>
        <end position="61"/>
    </location>
</feature>
<protein>
    <recommendedName>
        <fullName evidence="3">Aminotransferase-like plant mobile domain-containing protein</fullName>
    </recommendedName>
</protein>
<evidence type="ECO:0008006" key="3">
    <source>
        <dbReference type="Google" id="ProtNLM"/>
    </source>
</evidence>
<proteinExistence type="predicted"/>
<accession>A0A2N9ESQ9</accession>
<feature type="compositionally biased region" description="Basic residues" evidence="1">
    <location>
        <begin position="429"/>
        <end position="444"/>
    </location>
</feature>
<feature type="region of interest" description="Disordered" evidence="1">
    <location>
        <begin position="1"/>
        <end position="26"/>
    </location>
</feature>
<feature type="region of interest" description="Disordered" evidence="1">
    <location>
        <begin position="572"/>
        <end position="611"/>
    </location>
</feature>
<feature type="region of interest" description="Disordered" evidence="1">
    <location>
        <begin position="429"/>
        <end position="459"/>
    </location>
</feature>